<comment type="caution">
    <text evidence="1">The sequence shown here is derived from an EMBL/GenBank/DDBJ whole genome shotgun (WGS) entry which is preliminary data.</text>
</comment>
<dbReference type="Proteomes" id="UP000642094">
    <property type="component" value="Unassembled WGS sequence"/>
</dbReference>
<gene>
    <name evidence="1" type="ORF">H6F41_13040</name>
</gene>
<evidence type="ECO:0000313" key="2">
    <source>
        <dbReference type="Proteomes" id="UP000642094"/>
    </source>
</evidence>
<dbReference type="EMBL" id="JACJQB010000027">
    <property type="protein sequence ID" value="MBD2189064.1"/>
    <property type="molecule type" value="Genomic_DNA"/>
</dbReference>
<keyword evidence="2" id="KW-1185">Reference proteome</keyword>
<proteinExistence type="predicted"/>
<name>A0ABR7ZYZ8_9CYAN</name>
<dbReference type="RefSeq" id="WP_190403902.1">
    <property type="nucleotide sequence ID" value="NZ_JACJQB010000027.1"/>
</dbReference>
<sequence length="112" mass="12548">MQLSFNHKQKLTRPVSFLLNYHNSNNAKVSSGFVPFQIENTIEDNGDGEFVHTLTFSVLVDIISIVKEPKKIQIRSLDGKRTIEATAPKKVSDVGCKLIGQYKIVVDKTDNT</sequence>
<organism evidence="1 2">
    <name type="scientific">Pseudanabaena mucicola FACHB-723</name>
    <dbReference type="NCBI Taxonomy" id="2692860"/>
    <lineage>
        <taxon>Bacteria</taxon>
        <taxon>Bacillati</taxon>
        <taxon>Cyanobacteriota</taxon>
        <taxon>Cyanophyceae</taxon>
        <taxon>Pseudanabaenales</taxon>
        <taxon>Pseudanabaenaceae</taxon>
        <taxon>Pseudanabaena</taxon>
    </lineage>
</organism>
<protein>
    <submittedName>
        <fullName evidence="1">Uncharacterized protein</fullName>
    </submittedName>
</protein>
<reference evidence="1 2" key="1">
    <citation type="journal article" date="2020" name="ISME J.">
        <title>Comparative genomics reveals insights into cyanobacterial evolution and habitat adaptation.</title>
        <authorList>
            <person name="Chen M.Y."/>
            <person name="Teng W.K."/>
            <person name="Zhao L."/>
            <person name="Hu C.X."/>
            <person name="Zhou Y.K."/>
            <person name="Han B.P."/>
            <person name="Song L.R."/>
            <person name="Shu W.S."/>
        </authorList>
    </citation>
    <scope>NUCLEOTIDE SEQUENCE [LARGE SCALE GENOMIC DNA]</scope>
    <source>
        <strain evidence="1 2">FACHB-723</strain>
    </source>
</reference>
<accession>A0ABR7ZYZ8</accession>
<evidence type="ECO:0000313" key="1">
    <source>
        <dbReference type="EMBL" id="MBD2189064.1"/>
    </source>
</evidence>